<dbReference type="PANTHER" id="PTHR38340:SF1">
    <property type="entry name" value="S-LAYER PROTEIN"/>
    <property type="match status" value="1"/>
</dbReference>
<dbReference type="Proteomes" id="UP000053244">
    <property type="component" value="Unassembled WGS sequence"/>
</dbReference>
<feature type="region of interest" description="Disordered" evidence="3">
    <location>
        <begin position="192"/>
        <end position="226"/>
    </location>
</feature>
<dbReference type="Pfam" id="PF00353">
    <property type="entry name" value="HemolysinCabind"/>
    <property type="match status" value="2"/>
</dbReference>
<dbReference type="AlphaFoldDB" id="A0A101JES7"/>
<proteinExistence type="predicted"/>
<dbReference type="Gene3D" id="2.150.10.10">
    <property type="entry name" value="Serralysin-like metalloprotease, C-terminal"/>
    <property type="match status" value="2"/>
</dbReference>
<evidence type="ECO:0000256" key="2">
    <source>
        <dbReference type="ARBA" id="ARBA00022525"/>
    </source>
</evidence>
<sequence>MIAAGTGALAGAVPASAAGGGEVRVSGSQLQYTAVGEDANTVRMAIGETYVWLSDLVLVVPGAGCEYFSSDHRAVRCAHAGVTSAAIRLGAGKDVFGSPLGEPSFPFFVDTGDGDDTVSGDERTEIIHGGPGNDTLHGNGGRDVVYGDAGDDRISGGLGSDLLAGGDGQDQLSGQWGDDLLFGNAGDDVLDGGDDADLLDGGPGENTLDGGNGDDQCVNGPTVQNC</sequence>
<keyword evidence="5" id="KW-1185">Reference proteome</keyword>
<comment type="caution">
    <text evidence="4">The sequence shown here is derived from an EMBL/GenBank/DDBJ whole genome shotgun (WGS) entry which is preliminary data.</text>
</comment>
<dbReference type="EMBL" id="LLZH01000315">
    <property type="protein sequence ID" value="KUL25326.1"/>
    <property type="molecule type" value="Genomic_DNA"/>
</dbReference>
<protein>
    <recommendedName>
        <fullName evidence="6">Calcium-binding protein</fullName>
    </recommendedName>
</protein>
<dbReference type="SUPFAM" id="SSF51120">
    <property type="entry name" value="beta-Roll"/>
    <property type="match status" value="2"/>
</dbReference>
<evidence type="ECO:0000313" key="4">
    <source>
        <dbReference type="EMBL" id="KUL25326.1"/>
    </source>
</evidence>
<dbReference type="InterPro" id="IPR018511">
    <property type="entry name" value="Hemolysin-typ_Ca-bd_CS"/>
</dbReference>
<keyword evidence="2" id="KW-0964">Secreted</keyword>
<name>A0A101JES7_9ACTN</name>
<dbReference type="InterPro" id="IPR001343">
    <property type="entry name" value="Hemolysn_Ca-bd"/>
</dbReference>
<dbReference type="InterPro" id="IPR011049">
    <property type="entry name" value="Serralysin-like_metalloprot_C"/>
</dbReference>
<evidence type="ECO:0000313" key="5">
    <source>
        <dbReference type="Proteomes" id="UP000053244"/>
    </source>
</evidence>
<dbReference type="GO" id="GO:0005576">
    <property type="term" value="C:extracellular region"/>
    <property type="evidence" value="ECO:0007669"/>
    <property type="project" value="UniProtKB-SubCell"/>
</dbReference>
<gene>
    <name evidence="4" type="ORF">ADL15_41140</name>
</gene>
<evidence type="ECO:0000256" key="3">
    <source>
        <dbReference type="SAM" id="MobiDB-lite"/>
    </source>
</evidence>
<comment type="subcellular location">
    <subcellularLocation>
        <location evidence="1">Secreted</location>
    </subcellularLocation>
</comment>
<evidence type="ECO:0008006" key="6">
    <source>
        <dbReference type="Google" id="ProtNLM"/>
    </source>
</evidence>
<organism evidence="4 5">
    <name type="scientific">Actinoplanes awajinensis subsp. mycoplanecinus</name>
    <dbReference type="NCBI Taxonomy" id="135947"/>
    <lineage>
        <taxon>Bacteria</taxon>
        <taxon>Bacillati</taxon>
        <taxon>Actinomycetota</taxon>
        <taxon>Actinomycetes</taxon>
        <taxon>Micromonosporales</taxon>
        <taxon>Micromonosporaceae</taxon>
        <taxon>Actinoplanes</taxon>
    </lineage>
</organism>
<dbReference type="InterPro" id="IPR050557">
    <property type="entry name" value="RTX_toxin/Mannuronan_C5-epim"/>
</dbReference>
<dbReference type="GO" id="GO:0005509">
    <property type="term" value="F:calcium ion binding"/>
    <property type="evidence" value="ECO:0007669"/>
    <property type="project" value="InterPro"/>
</dbReference>
<accession>A0A101JES7</accession>
<dbReference type="PROSITE" id="PS00330">
    <property type="entry name" value="HEMOLYSIN_CALCIUM"/>
    <property type="match status" value="1"/>
</dbReference>
<dbReference type="PRINTS" id="PR00313">
    <property type="entry name" value="CABNDNGRPT"/>
</dbReference>
<evidence type="ECO:0000256" key="1">
    <source>
        <dbReference type="ARBA" id="ARBA00004613"/>
    </source>
</evidence>
<reference evidence="4 5" key="1">
    <citation type="submission" date="2015-10" db="EMBL/GenBank/DDBJ databases">
        <authorList>
            <person name="Gilbert D.G."/>
        </authorList>
    </citation>
    <scope>NUCLEOTIDE SEQUENCE [LARGE SCALE GENOMIC DNA]</scope>
    <source>
        <strain evidence="4 5">NRRL B-16712</strain>
    </source>
</reference>
<dbReference type="PANTHER" id="PTHR38340">
    <property type="entry name" value="S-LAYER PROTEIN"/>
    <property type="match status" value="1"/>
</dbReference>